<keyword evidence="1" id="KW-0677">Repeat</keyword>
<sequence>MKSLEQLRRDAKALKRAHDAGDAEALRRLAVHPPKVSGPLKHADYLHVIAQEQGFASWPRLKLSIETEGGDRAQMTQRLKIALFHGRIAVIERLLEQAPDLADGLFALKVALQDRDAVEAMLEEDPSRATQSYGPRGRPICHLAFSRWIHARPEWTPKMLAIAEALLAHGADVNDSCPVGPENDHPLSALYGAIGHADNMALARWLLEHGADPNDGESLYHATELGHHEGLTLLLNHGADPKGTNALLRAMDFNDHVAVEMLLKAGADPDEFAAEPVGGEQPRVIPALHQAARRMCDARMIELLLDAGADPACRFEGASAYGYARVFGNRALAKALEARGAATELTPEETLLARAADGDDTTGAYIDPARLPEAYRNIIRTILHLPGKLDHLRRLAALGVETDRADAEGLTPIQVAGWEGLPEVMSWLLGQRPDLGHVNGYGGTLFATILHGSENCPARAERDHIGCARIALEHGVALPRPLVEAAGAPDMAAFLADWAEARPGQVTPG</sequence>
<proteinExistence type="predicted"/>
<evidence type="ECO:0000313" key="3">
    <source>
        <dbReference type="EMBL" id="SDK93785.1"/>
    </source>
</evidence>
<dbReference type="AlphaFoldDB" id="A0A1G9FZK7"/>
<protein>
    <submittedName>
        <fullName evidence="3">Ankyrin repeat</fullName>
    </submittedName>
</protein>
<dbReference type="STRING" id="571298.SAMN04488026_106023"/>
<gene>
    <name evidence="3" type="ORF">SAMN04488026_106023</name>
</gene>
<name>A0A1G9FZK7_9RHOB</name>
<evidence type="ECO:0000256" key="1">
    <source>
        <dbReference type="ARBA" id="ARBA00022737"/>
    </source>
</evidence>
<dbReference type="SMART" id="SM00248">
    <property type="entry name" value="ANK"/>
    <property type="match status" value="6"/>
</dbReference>
<dbReference type="OrthoDB" id="928522at2"/>
<dbReference type="EMBL" id="FNEK01000060">
    <property type="protein sequence ID" value="SDK93785.1"/>
    <property type="molecule type" value="Genomic_DNA"/>
</dbReference>
<dbReference type="PANTHER" id="PTHR24189:SF50">
    <property type="entry name" value="ANKYRIN REPEAT AND SOCS BOX PROTEIN 2"/>
    <property type="match status" value="1"/>
</dbReference>
<dbReference type="InterPro" id="IPR002110">
    <property type="entry name" value="Ankyrin_rpt"/>
</dbReference>
<evidence type="ECO:0000313" key="4">
    <source>
        <dbReference type="Proteomes" id="UP000199382"/>
    </source>
</evidence>
<dbReference type="GO" id="GO:2000812">
    <property type="term" value="P:regulation of barbed-end actin filament capping"/>
    <property type="evidence" value="ECO:0007669"/>
    <property type="project" value="TreeGrafter"/>
</dbReference>
<evidence type="ECO:0000256" key="2">
    <source>
        <dbReference type="ARBA" id="ARBA00023043"/>
    </source>
</evidence>
<keyword evidence="2" id="KW-0040">ANK repeat</keyword>
<dbReference type="SUPFAM" id="SSF48403">
    <property type="entry name" value="Ankyrin repeat"/>
    <property type="match status" value="1"/>
</dbReference>
<dbReference type="GO" id="GO:0005737">
    <property type="term" value="C:cytoplasm"/>
    <property type="evidence" value="ECO:0007669"/>
    <property type="project" value="TreeGrafter"/>
</dbReference>
<dbReference type="PANTHER" id="PTHR24189">
    <property type="entry name" value="MYOTROPHIN"/>
    <property type="match status" value="1"/>
</dbReference>
<dbReference type="InterPro" id="IPR050745">
    <property type="entry name" value="Multifunctional_regulatory"/>
</dbReference>
<dbReference type="Proteomes" id="UP000199382">
    <property type="component" value="Unassembled WGS sequence"/>
</dbReference>
<dbReference type="Pfam" id="PF00023">
    <property type="entry name" value="Ank"/>
    <property type="match status" value="1"/>
</dbReference>
<dbReference type="Pfam" id="PF12796">
    <property type="entry name" value="Ank_2"/>
    <property type="match status" value="1"/>
</dbReference>
<accession>A0A1G9FZK7</accession>
<organism evidence="3 4">
    <name type="scientific">Aliiruegeria lutimaris</name>
    <dbReference type="NCBI Taxonomy" id="571298"/>
    <lineage>
        <taxon>Bacteria</taxon>
        <taxon>Pseudomonadati</taxon>
        <taxon>Pseudomonadota</taxon>
        <taxon>Alphaproteobacteria</taxon>
        <taxon>Rhodobacterales</taxon>
        <taxon>Roseobacteraceae</taxon>
        <taxon>Aliiruegeria</taxon>
    </lineage>
</organism>
<reference evidence="3 4" key="1">
    <citation type="submission" date="2016-10" db="EMBL/GenBank/DDBJ databases">
        <authorList>
            <person name="de Groot N.N."/>
        </authorList>
    </citation>
    <scope>NUCLEOTIDE SEQUENCE [LARGE SCALE GENOMIC DNA]</scope>
    <source>
        <strain evidence="3 4">DSM 25294</strain>
    </source>
</reference>
<keyword evidence="4" id="KW-1185">Reference proteome</keyword>
<dbReference type="RefSeq" id="WP_093161928.1">
    <property type="nucleotide sequence ID" value="NZ_FNEK01000060.1"/>
</dbReference>
<dbReference type="InterPro" id="IPR036770">
    <property type="entry name" value="Ankyrin_rpt-contain_sf"/>
</dbReference>
<dbReference type="Gene3D" id="1.25.40.20">
    <property type="entry name" value="Ankyrin repeat-containing domain"/>
    <property type="match status" value="3"/>
</dbReference>